<dbReference type="Proteomes" id="UP000812966">
    <property type="component" value="Unassembled WGS sequence"/>
</dbReference>
<dbReference type="PRINTS" id="PR00315">
    <property type="entry name" value="ELONGATNFCT"/>
</dbReference>
<evidence type="ECO:0000256" key="7">
    <source>
        <dbReference type="ARBA" id="ARBA00048548"/>
    </source>
</evidence>
<reference evidence="12" key="1">
    <citation type="submission" date="2020-04" db="EMBL/GenBank/DDBJ databases">
        <title>Analysis of mating type loci in Filobasidium floriforme.</title>
        <authorList>
            <person name="Nowrousian M."/>
        </authorList>
    </citation>
    <scope>NUCLEOTIDE SEQUENCE</scope>
    <source>
        <strain evidence="12">CBS 6242</strain>
    </source>
</reference>
<evidence type="ECO:0000256" key="6">
    <source>
        <dbReference type="ARBA" id="ARBA00023134"/>
    </source>
</evidence>
<evidence type="ECO:0000256" key="10">
    <source>
        <dbReference type="SAM" id="MobiDB-lite"/>
    </source>
</evidence>
<dbReference type="PANTHER" id="PTHR42908">
    <property type="entry name" value="TRANSLATION ELONGATION FACTOR-RELATED"/>
    <property type="match status" value="1"/>
</dbReference>
<name>A0A8K0NPI8_9TREE</name>
<dbReference type="Pfam" id="PF00009">
    <property type="entry name" value="GTP_EFTU"/>
    <property type="match status" value="1"/>
</dbReference>
<evidence type="ECO:0000256" key="4">
    <source>
        <dbReference type="ARBA" id="ARBA00022741"/>
    </source>
</evidence>
<keyword evidence="13" id="KW-1185">Reference proteome</keyword>
<dbReference type="SUPFAM" id="SSF50447">
    <property type="entry name" value="Translation proteins"/>
    <property type="match status" value="1"/>
</dbReference>
<evidence type="ECO:0000313" key="12">
    <source>
        <dbReference type="EMBL" id="KAG7530764.1"/>
    </source>
</evidence>
<evidence type="ECO:0000256" key="2">
    <source>
        <dbReference type="ARBA" id="ARBA00022490"/>
    </source>
</evidence>
<evidence type="ECO:0000313" key="13">
    <source>
        <dbReference type="Proteomes" id="UP000812966"/>
    </source>
</evidence>
<accession>A0A8K0NPI8</accession>
<dbReference type="Pfam" id="PF00679">
    <property type="entry name" value="EFG_C"/>
    <property type="match status" value="1"/>
</dbReference>
<evidence type="ECO:0000256" key="5">
    <source>
        <dbReference type="ARBA" id="ARBA00022801"/>
    </source>
</evidence>
<dbReference type="Pfam" id="PF03144">
    <property type="entry name" value="GTP_EFTU_D2"/>
    <property type="match status" value="1"/>
</dbReference>
<dbReference type="EMBL" id="JABELV010000109">
    <property type="protein sequence ID" value="KAG7530764.1"/>
    <property type="molecule type" value="Genomic_DNA"/>
</dbReference>
<dbReference type="SUPFAM" id="SSF54211">
    <property type="entry name" value="Ribosomal protein S5 domain 2-like"/>
    <property type="match status" value="1"/>
</dbReference>
<dbReference type="InterPro" id="IPR056752">
    <property type="entry name" value="EFL1"/>
</dbReference>
<keyword evidence="4" id="KW-0547">Nucleotide-binding</keyword>
<dbReference type="Gene3D" id="3.90.1430.10">
    <property type="entry name" value="Yeast translation eEF2 (G' domain)"/>
    <property type="match status" value="1"/>
</dbReference>
<feature type="domain" description="Tr-type G" evidence="11">
    <location>
        <begin position="12"/>
        <end position="287"/>
    </location>
</feature>
<organism evidence="12 13">
    <name type="scientific">Filobasidium floriforme</name>
    <dbReference type="NCBI Taxonomy" id="5210"/>
    <lineage>
        <taxon>Eukaryota</taxon>
        <taxon>Fungi</taxon>
        <taxon>Dikarya</taxon>
        <taxon>Basidiomycota</taxon>
        <taxon>Agaricomycotina</taxon>
        <taxon>Tremellomycetes</taxon>
        <taxon>Filobasidiales</taxon>
        <taxon>Filobasidiaceae</taxon>
        <taxon>Filobasidium</taxon>
    </lineage>
</organism>
<evidence type="ECO:0000256" key="9">
    <source>
        <dbReference type="ARBA" id="ARBA00081809"/>
    </source>
</evidence>
<keyword evidence="2" id="KW-0963">Cytoplasm</keyword>
<dbReference type="Pfam" id="PF25118">
    <property type="entry name" value="EFL1"/>
    <property type="match status" value="1"/>
</dbReference>
<dbReference type="SUPFAM" id="SSF54980">
    <property type="entry name" value="EF-G C-terminal domain-like"/>
    <property type="match status" value="2"/>
</dbReference>
<dbReference type="Gene3D" id="3.30.70.240">
    <property type="match status" value="1"/>
</dbReference>
<dbReference type="SUPFAM" id="SSF52540">
    <property type="entry name" value="P-loop containing nucleoside triphosphate hydrolases"/>
    <property type="match status" value="1"/>
</dbReference>
<dbReference type="SMART" id="SM00838">
    <property type="entry name" value="EFG_C"/>
    <property type="match status" value="1"/>
</dbReference>
<dbReference type="FunFam" id="3.30.70.870:FF:000002">
    <property type="entry name" value="Translation elongation factor 2"/>
    <property type="match status" value="1"/>
</dbReference>
<feature type="compositionally biased region" description="Acidic residues" evidence="10">
    <location>
        <begin position="209"/>
        <end position="229"/>
    </location>
</feature>
<dbReference type="InterPro" id="IPR027417">
    <property type="entry name" value="P-loop_NTPase"/>
</dbReference>
<evidence type="ECO:0000256" key="8">
    <source>
        <dbReference type="ARBA" id="ARBA00068031"/>
    </source>
</evidence>
<dbReference type="InterPro" id="IPR004161">
    <property type="entry name" value="EFTu-like_2"/>
</dbReference>
<dbReference type="Gene3D" id="2.40.30.10">
    <property type="entry name" value="Translation factors"/>
    <property type="match status" value="1"/>
</dbReference>
<dbReference type="InterPro" id="IPR005225">
    <property type="entry name" value="Small_GTP-bd"/>
</dbReference>
<feature type="region of interest" description="Disordered" evidence="10">
    <location>
        <begin position="202"/>
        <end position="229"/>
    </location>
</feature>
<dbReference type="Pfam" id="PF14492">
    <property type="entry name" value="EFG_III"/>
    <property type="match status" value="1"/>
</dbReference>
<dbReference type="InterPro" id="IPR020568">
    <property type="entry name" value="Ribosomal_Su5_D2-typ_SF"/>
</dbReference>
<dbReference type="InterPro" id="IPR009000">
    <property type="entry name" value="Transl_B-barrel_sf"/>
</dbReference>
<dbReference type="GO" id="GO:0042256">
    <property type="term" value="P:cytosolic ribosome assembly"/>
    <property type="evidence" value="ECO:0007669"/>
    <property type="project" value="UniProtKB-ARBA"/>
</dbReference>
<dbReference type="GO" id="GO:0005525">
    <property type="term" value="F:GTP binding"/>
    <property type="evidence" value="ECO:0007669"/>
    <property type="project" value="UniProtKB-KW"/>
</dbReference>
<dbReference type="CDD" id="cd04096">
    <property type="entry name" value="eEF2_snRNP_like_C"/>
    <property type="match status" value="1"/>
</dbReference>
<evidence type="ECO:0000256" key="1">
    <source>
        <dbReference type="ARBA" id="ARBA00004496"/>
    </source>
</evidence>
<dbReference type="AlphaFoldDB" id="A0A8K0NPI8"/>
<dbReference type="NCBIfam" id="TIGR00231">
    <property type="entry name" value="small_GTP"/>
    <property type="match status" value="1"/>
</dbReference>
<keyword evidence="3" id="KW-0690">Ribosome biogenesis</keyword>
<dbReference type="GO" id="GO:0043022">
    <property type="term" value="F:ribosome binding"/>
    <property type="evidence" value="ECO:0007669"/>
    <property type="project" value="TreeGrafter"/>
</dbReference>
<evidence type="ECO:0000256" key="3">
    <source>
        <dbReference type="ARBA" id="ARBA00022517"/>
    </source>
</evidence>
<dbReference type="InterPro" id="IPR041095">
    <property type="entry name" value="EFG_II"/>
</dbReference>
<dbReference type="InterPro" id="IPR035647">
    <property type="entry name" value="EFG_III/V"/>
</dbReference>
<dbReference type="CDD" id="cd16261">
    <property type="entry name" value="EF2_snRNP_III"/>
    <property type="match status" value="1"/>
</dbReference>
<dbReference type="GO" id="GO:1990904">
    <property type="term" value="C:ribonucleoprotein complex"/>
    <property type="evidence" value="ECO:0007669"/>
    <property type="project" value="TreeGrafter"/>
</dbReference>
<dbReference type="Gene3D" id="3.30.70.870">
    <property type="entry name" value="Elongation Factor G (Translational Gtpase), domain 3"/>
    <property type="match status" value="1"/>
</dbReference>
<dbReference type="PROSITE" id="PS51722">
    <property type="entry name" value="G_TR_2"/>
    <property type="match status" value="1"/>
</dbReference>
<dbReference type="CDD" id="cd01681">
    <property type="entry name" value="aeEF2_snRNP_like_IV"/>
    <property type="match status" value="1"/>
</dbReference>
<comment type="caution">
    <text evidence="12">The sequence shown here is derived from an EMBL/GenBank/DDBJ whole genome shotgun (WGS) entry which is preliminary data.</text>
</comment>
<comment type="subcellular location">
    <subcellularLocation>
        <location evidence="1">Cytoplasm</location>
    </subcellularLocation>
</comment>
<sequence length="1108" mass="122963">MSSVKTFAVPIENTRNVTVFAHVDHGKTSFVDSLLSANNIISSRLAGKIRYLDSREDEQERGITMESSAVSLAFQMLRRTKEDPNPVACHHILNLIDTPGHVDFASEVSTASRLCDGTLVLVDVVEGTIAVLRQAWQDNLKPILVINKMDRLITELKLSPSEAYHHLSQLIEQVNAVMGSFFASERMEEDLRWREMRESRLKERKAREEEMDDQTAETEQEDDGDFEEKEDEDLYFAPERGNVIFASAINGWAFRLGRFAQLYAAKLGIQEQKLRRVLWGDFYLDPKTKRVVGRKKAFEGGKGRSLKPLFVQFVLDNIWKVYETVLEEHNPDKVQKIVTALNLKIHPRELKSKDTKNLLTVIFQQWLPLSTCAFQAVVDIVPSPLTAQPIRLPRMLHPTVYTSPSAGAIKPNNKLEEDLYACHQGEKDNVVAYVSKMFAIPKSDLPEKRRKEVTAAEMRERGRIEREKRAAAAAAAAENGGQEAAAYVPLDSAVLNDQPDTVAPEEQASDETEDNTGEALIGFARIYSGTIKRGSQVHCILPKYDASVPRDHPKNARFIQTATITNLYMMMGRELVPVEIVPAGNIFAIGGLEGKVLRNATLCAPGTDGVAESASSDECIVNLAGVAMQTAPIVRVALEPAIPSDLPKLVEGLRLLNQADPCVEVLVQETGEHVILTAGELHLERCLKDLRERFAKCAISASEAIVPFRETAVKVAEMNPSKSTEGSRGKFVGTSVASFVKVTVQSALLPESVVEFLQHTASTIQTLQDQDRQVQTDESRDDVTTDRNAQLLQPVDFWNKLSALLDAAGPEWKGTADHIWAFGPKRIGPNLLIDKTGSTSRGLRAKSQLISEAQAQGKTAAEVADLVTQLHEANISEEAIMGEIDEKANQRLLSEFDNNIETGFQLATYRGPLCAEPVIGMAYIVENIEIAKGDDGDDSLKSRMPQVTGSIISAVRDACRNGLLDWSPRIMLAMYSCDIQASTDVLGKVYAVVARRRGRIVSEEMKEGTSFFTIRALLPVVESFGFADEIRKRTSGAASPQLIFNGFEMLDEDPFWVPTTEEELEDFGEKADKANIARTYTDGVRKRKGMFVEQKVVEHAEKQRTLKR</sequence>
<keyword evidence="5" id="KW-0378">Hydrolase</keyword>
<dbReference type="FunFam" id="3.90.1430.10:FF:000002">
    <property type="entry name" value="Elongation factor like GTPase 1"/>
    <property type="match status" value="1"/>
</dbReference>
<dbReference type="InterPro" id="IPR014721">
    <property type="entry name" value="Ribsml_uS5_D2-typ_fold_subgr"/>
</dbReference>
<dbReference type="GO" id="GO:0003924">
    <property type="term" value="F:GTPase activity"/>
    <property type="evidence" value="ECO:0007669"/>
    <property type="project" value="InterPro"/>
</dbReference>
<protein>
    <recommendedName>
        <fullName evidence="8">Ribosome assembly protein 1</fullName>
    </recommendedName>
    <alternativeName>
        <fullName evidence="9">Elongation factor-like 1</fullName>
    </alternativeName>
</protein>
<evidence type="ECO:0000259" key="11">
    <source>
        <dbReference type="PROSITE" id="PS51722"/>
    </source>
</evidence>
<dbReference type="Gene3D" id="3.40.50.300">
    <property type="entry name" value="P-loop containing nucleotide triphosphate hydrolases"/>
    <property type="match status" value="1"/>
</dbReference>
<gene>
    <name evidence="12" type="ORF">FFLO_04806</name>
</gene>
<dbReference type="GO" id="GO:0005829">
    <property type="term" value="C:cytosol"/>
    <property type="evidence" value="ECO:0007669"/>
    <property type="project" value="TreeGrafter"/>
</dbReference>
<dbReference type="FunFam" id="3.30.70.240:FF:000006">
    <property type="entry name" value="Elongation factor like GTPase 1"/>
    <property type="match status" value="1"/>
</dbReference>
<dbReference type="CDD" id="cd16268">
    <property type="entry name" value="EF2_II"/>
    <property type="match status" value="1"/>
</dbReference>
<dbReference type="Gene3D" id="3.30.230.10">
    <property type="match status" value="1"/>
</dbReference>
<dbReference type="InterPro" id="IPR000640">
    <property type="entry name" value="EFG_V-like"/>
</dbReference>
<dbReference type="FunFam" id="3.40.50.300:FF:000746">
    <property type="entry name" value="Ribosome assembly protein 1"/>
    <property type="match status" value="1"/>
</dbReference>
<keyword evidence="6" id="KW-0342">GTP-binding</keyword>
<dbReference type="InterPro" id="IPR000795">
    <property type="entry name" value="T_Tr_GTP-bd_dom"/>
</dbReference>
<comment type="catalytic activity">
    <reaction evidence="7">
        <text>GTP + H2O = GDP + phosphate + H(+)</text>
        <dbReference type="Rhea" id="RHEA:19669"/>
        <dbReference type="ChEBI" id="CHEBI:15377"/>
        <dbReference type="ChEBI" id="CHEBI:15378"/>
        <dbReference type="ChEBI" id="CHEBI:37565"/>
        <dbReference type="ChEBI" id="CHEBI:43474"/>
        <dbReference type="ChEBI" id="CHEBI:58189"/>
    </reaction>
</comment>
<proteinExistence type="predicted"/>
<dbReference type="PANTHER" id="PTHR42908:SF3">
    <property type="entry name" value="ELONGATION FACTOR-LIKE GTPASE 1"/>
    <property type="match status" value="1"/>
</dbReference>
<dbReference type="CDD" id="cd01885">
    <property type="entry name" value="EF2"/>
    <property type="match status" value="1"/>
</dbReference>